<dbReference type="Pfam" id="PF02302">
    <property type="entry name" value="PTS_IIB"/>
    <property type="match status" value="1"/>
</dbReference>
<evidence type="ECO:0000313" key="15">
    <source>
        <dbReference type="EMBL" id="GAA4699602.1"/>
    </source>
</evidence>
<keyword evidence="9" id="KW-0418">Kinase</keyword>
<evidence type="ECO:0000256" key="2">
    <source>
        <dbReference type="ARBA" id="ARBA00022448"/>
    </source>
</evidence>
<dbReference type="PROSITE" id="PS51099">
    <property type="entry name" value="PTS_EIIB_TYPE_2"/>
    <property type="match status" value="1"/>
</dbReference>
<feature type="transmembrane region" description="Helical" evidence="12">
    <location>
        <begin position="230"/>
        <end position="249"/>
    </location>
</feature>
<dbReference type="RefSeq" id="WP_345382455.1">
    <property type="nucleotide sequence ID" value="NZ_BAABIC010000015.1"/>
</dbReference>
<dbReference type="NCBIfam" id="TIGR00829">
    <property type="entry name" value="FRU"/>
    <property type="match status" value="1"/>
</dbReference>
<dbReference type="InterPro" id="IPR050864">
    <property type="entry name" value="Bacterial_PTS_Sugar_Transport"/>
</dbReference>
<feature type="transmembrane region" description="Helical" evidence="12">
    <location>
        <begin position="303"/>
        <end position="322"/>
    </location>
</feature>
<dbReference type="InterPro" id="IPR006327">
    <property type="entry name" value="PTS_IIC_fruc"/>
</dbReference>
<comment type="subcellular location">
    <subcellularLocation>
        <location evidence="1">Cell inner membrane</location>
        <topology evidence="1">Multi-pass membrane protein</topology>
    </subcellularLocation>
</comment>
<proteinExistence type="predicted"/>
<evidence type="ECO:0000256" key="12">
    <source>
        <dbReference type="SAM" id="Phobius"/>
    </source>
</evidence>
<feature type="transmembrane region" description="Helical" evidence="12">
    <location>
        <begin position="261"/>
        <end position="283"/>
    </location>
</feature>
<feature type="transmembrane region" description="Helical" evidence="12">
    <location>
        <begin position="343"/>
        <end position="363"/>
    </location>
</feature>
<feature type="transmembrane region" description="Helical" evidence="12">
    <location>
        <begin position="446"/>
        <end position="466"/>
    </location>
</feature>
<reference evidence="16" key="1">
    <citation type="journal article" date="2019" name="Int. J. Syst. Evol. Microbiol.">
        <title>The Global Catalogue of Microorganisms (GCM) 10K type strain sequencing project: providing services to taxonomists for standard genome sequencing and annotation.</title>
        <authorList>
            <consortium name="The Broad Institute Genomics Platform"/>
            <consortium name="The Broad Institute Genome Sequencing Center for Infectious Disease"/>
            <person name="Wu L."/>
            <person name="Ma J."/>
        </authorList>
    </citation>
    <scope>NUCLEOTIDE SEQUENCE [LARGE SCALE GENOMIC DNA]</scope>
    <source>
        <strain evidence="16">JCM 18055</strain>
    </source>
</reference>
<feature type="transmembrane region" description="Helical" evidence="12">
    <location>
        <begin position="408"/>
        <end position="426"/>
    </location>
</feature>
<comment type="caution">
    <text evidence="15">The sequence shown here is derived from an EMBL/GenBank/DDBJ whole genome shotgun (WGS) entry which is preliminary data.</text>
</comment>
<feature type="transmembrane region" description="Helical" evidence="12">
    <location>
        <begin position="141"/>
        <end position="162"/>
    </location>
</feature>
<dbReference type="EMBL" id="BAABIC010000015">
    <property type="protein sequence ID" value="GAA4699602.1"/>
    <property type="molecule type" value="Genomic_DNA"/>
</dbReference>
<keyword evidence="6" id="KW-0808">Transferase</keyword>
<organism evidence="15 16">
    <name type="scientific">Pseudonocardia yuanmonensis</name>
    <dbReference type="NCBI Taxonomy" id="1095914"/>
    <lineage>
        <taxon>Bacteria</taxon>
        <taxon>Bacillati</taxon>
        <taxon>Actinomycetota</taxon>
        <taxon>Actinomycetes</taxon>
        <taxon>Pseudonocardiales</taxon>
        <taxon>Pseudonocardiaceae</taxon>
        <taxon>Pseudonocardia</taxon>
    </lineage>
</organism>
<dbReference type="NCBIfam" id="TIGR01427">
    <property type="entry name" value="PTS_IIC_fructo"/>
    <property type="match status" value="1"/>
</dbReference>
<dbReference type="Gene3D" id="3.40.50.2300">
    <property type="match status" value="1"/>
</dbReference>
<keyword evidence="16" id="KW-1185">Reference proteome</keyword>
<evidence type="ECO:0000256" key="1">
    <source>
        <dbReference type="ARBA" id="ARBA00004429"/>
    </source>
</evidence>
<keyword evidence="2" id="KW-0813">Transport</keyword>
<keyword evidence="7" id="KW-0598">Phosphotransferase system</keyword>
<dbReference type="InterPro" id="IPR003501">
    <property type="entry name" value="PTS_EIIB_2/3"/>
</dbReference>
<evidence type="ECO:0000256" key="4">
    <source>
        <dbReference type="ARBA" id="ARBA00022553"/>
    </source>
</evidence>
<keyword evidence="11 12" id="KW-0472">Membrane</keyword>
<dbReference type="PANTHER" id="PTHR30505">
    <property type="entry name" value="FRUCTOSE-LIKE PERMEASE"/>
    <property type="match status" value="1"/>
</dbReference>
<dbReference type="CDD" id="cd05569">
    <property type="entry name" value="PTS_IIB_fructose"/>
    <property type="match status" value="1"/>
</dbReference>
<evidence type="ECO:0000256" key="3">
    <source>
        <dbReference type="ARBA" id="ARBA00022475"/>
    </source>
</evidence>
<evidence type="ECO:0000313" key="16">
    <source>
        <dbReference type="Proteomes" id="UP001500325"/>
    </source>
</evidence>
<dbReference type="InterPro" id="IPR036095">
    <property type="entry name" value="PTS_EIIB-like_sf"/>
</dbReference>
<feature type="domain" description="PTS EIIB type-2" evidence="13">
    <location>
        <begin position="1"/>
        <end position="98"/>
    </location>
</feature>
<keyword evidence="8 12" id="KW-0812">Transmembrane</keyword>
<evidence type="ECO:0000256" key="7">
    <source>
        <dbReference type="ARBA" id="ARBA00022683"/>
    </source>
</evidence>
<sequence>MKLLAVTACPTGIAHTYMAAEALEVAAEEAGHEIVVETQGSAGSTPFTPEQLAEADAVILAADVEVRDKDRFAHLPTVTAGVKKAIGGAPALIEQAVAAAEAAPKGAAGAAAPADPQLAVKQTGPGAASKVRGWLMTGVSYVIPFVAAGGLLIALGFALGGYQITDAPSVTESFSWTSHTSWAALLFQLGSLAFGLLVPVLSGFIAYAIADRPALVPGFVGGLVAVEVGAGFIGGLASGLLAGGLVFWMKKWKAPKAIAGIMPVLVLPLVGTAIIGGIMFVVIGQPLAAVTTGLTNWLNGLSGSNAILLGALLGLMMAFDMGGPVNKAAYAFAVAGLSTNSQTALLIMASVMAAGMTPPLAMALATTVRKKLFTEAERENGRAAWLLGASFITEGAIPFAAADPLRVIPSLMAGSAVTGALSMAFGSTLRAPHGGIFVVPLIGNPFGYLVAIVAGTLVSAALVIVLKSVGQRKAATTGSTPAPRAAAHA</sequence>
<evidence type="ECO:0000256" key="11">
    <source>
        <dbReference type="ARBA" id="ARBA00023136"/>
    </source>
</evidence>
<keyword evidence="4" id="KW-0597">Phosphoprotein</keyword>
<keyword evidence="3" id="KW-1003">Cell membrane</keyword>
<dbReference type="PANTHER" id="PTHR30505:SF0">
    <property type="entry name" value="FRUCTOSE-LIKE PTS SYSTEM EIIBC COMPONENT-RELATED"/>
    <property type="match status" value="1"/>
</dbReference>
<feature type="transmembrane region" description="Helical" evidence="12">
    <location>
        <begin position="183"/>
        <end position="210"/>
    </location>
</feature>
<dbReference type="PROSITE" id="PS51104">
    <property type="entry name" value="PTS_EIIC_TYPE_2"/>
    <property type="match status" value="1"/>
</dbReference>
<evidence type="ECO:0000256" key="9">
    <source>
        <dbReference type="ARBA" id="ARBA00022777"/>
    </source>
</evidence>
<evidence type="ECO:0000256" key="8">
    <source>
        <dbReference type="ARBA" id="ARBA00022692"/>
    </source>
</evidence>
<evidence type="ECO:0000256" key="5">
    <source>
        <dbReference type="ARBA" id="ARBA00022597"/>
    </source>
</evidence>
<dbReference type="InterPro" id="IPR013011">
    <property type="entry name" value="PTS_EIIB_2"/>
</dbReference>
<evidence type="ECO:0000259" key="14">
    <source>
        <dbReference type="PROSITE" id="PS51104"/>
    </source>
</evidence>
<dbReference type="InterPro" id="IPR003353">
    <property type="entry name" value="PTS_IIB_fruc"/>
</dbReference>
<keyword evidence="10 12" id="KW-1133">Transmembrane helix</keyword>
<name>A0ABP8X355_9PSEU</name>
<accession>A0ABP8X355</accession>
<keyword evidence="5" id="KW-0762">Sugar transport</keyword>
<dbReference type="Proteomes" id="UP001500325">
    <property type="component" value="Unassembled WGS sequence"/>
</dbReference>
<protein>
    <submittedName>
        <fullName evidence="15">Fructose-specific PTS transporter subunit EIIC</fullName>
    </submittedName>
</protein>
<dbReference type="SUPFAM" id="SSF52794">
    <property type="entry name" value="PTS system IIB component-like"/>
    <property type="match status" value="1"/>
</dbReference>
<evidence type="ECO:0000256" key="6">
    <source>
        <dbReference type="ARBA" id="ARBA00022679"/>
    </source>
</evidence>
<feature type="domain" description="PTS EIIC type-2" evidence="14">
    <location>
        <begin position="131"/>
        <end position="476"/>
    </location>
</feature>
<evidence type="ECO:0000259" key="13">
    <source>
        <dbReference type="PROSITE" id="PS51099"/>
    </source>
</evidence>
<dbReference type="InterPro" id="IPR013014">
    <property type="entry name" value="PTS_EIIC_2"/>
</dbReference>
<gene>
    <name evidence="15" type="ORF">GCM10023215_42710</name>
</gene>
<evidence type="ECO:0000256" key="10">
    <source>
        <dbReference type="ARBA" id="ARBA00022989"/>
    </source>
</evidence>